<evidence type="ECO:0000256" key="2">
    <source>
        <dbReference type="ARBA" id="ARBA00022692"/>
    </source>
</evidence>
<reference evidence="8" key="1">
    <citation type="journal article" date="2019" name="Int. J. Syst. Evol. Microbiol.">
        <title>The Global Catalogue of Microorganisms (GCM) 10K type strain sequencing project: providing services to taxonomists for standard genome sequencing and annotation.</title>
        <authorList>
            <consortium name="The Broad Institute Genomics Platform"/>
            <consortium name="The Broad Institute Genome Sequencing Center for Infectious Disease"/>
            <person name="Wu L."/>
            <person name="Ma J."/>
        </authorList>
    </citation>
    <scope>NUCLEOTIDE SEQUENCE [LARGE SCALE GENOMIC DNA]</scope>
    <source>
        <strain evidence="8">CCUG 43111</strain>
    </source>
</reference>
<keyword evidence="8" id="KW-1185">Reference proteome</keyword>
<dbReference type="NCBIfam" id="TIGR01352">
    <property type="entry name" value="tonB_Cterm"/>
    <property type="match status" value="1"/>
</dbReference>
<dbReference type="Proteomes" id="UP001596101">
    <property type="component" value="Unassembled WGS sequence"/>
</dbReference>
<feature type="domain" description="TonB C-terminal" evidence="6">
    <location>
        <begin position="333"/>
        <end position="423"/>
    </location>
</feature>
<evidence type="ECO:0000256" key="1">
    <source>
        <dbReference type="ARBA" id="ARBA00004167"/>
    </source>
</evidence>
<dbReference type="Pfam" id="PF05569">
    <property type="entry name" value="Peptidase_M56"/>
    <property type="match status" value="1"/>
</dbReference>
<evidence type="ECO:0000256" key="4">
    <source>
        <dbReference type="ARBA" id="ARBA00023136"/>
    </source>
</evidence>
<dbReference type="EMBL" id="JBHSMR010000013">
    <property type="protein sequence ID" value="MFC5478944.1"/>
    <property type="molecule type" value="Genomic_DNA"/>
</dbReference>
<dbReference type="Pfam" id="PF03544">
    <property type="entry name" value="TonB_C"/>
    <property type="match status" value="1"/>
</dbReference>
<dbReference type="InterPro" id="IPR008756">
    <property type="entry name" value="Peptidase_M56"/>
</dbReference>
<comment type="caution">
    <text evidence="7">The sequence shown here is derived from an EMBL/GenBank/DDBJ whole genome shotgun (WGS) entry which is preliminary data.</text>
</comment>
<evidence type="ECO:0000313" key="7">
    <source>
        <dbReference type="EMBL" id="MFC5478944.1"/>
    </source>
</evidence>
<keyword evidence="3 5" id="KW-1133">Transmembrane helix</keyword>
<dbReference type="PROSITE" id="PS52015">
    <property type="entry name" value="TONB_CTD"/>
    <property type="match status" value="1"/>
</dbReference>
<dbReference type="PANTHER" id="PTHR34978:SF3">
    <property type="entry name" value="SLR0241 PROTEIN"/>
    <property type="match status" value="1"/>
</dbReference>
<accession>A0ABW0MM17</accession>
<keyword evidence="4 5" id="KW-0472">Membrane</keyword>
<dbReference type="CDD" id="cd07341">
    <property type="entry name" value="M56_BlaR1_MecR1_like"/>
    <property type="match status" value="1"/>
</dbReference>
<evidence type="ECO:0000313" key="8">
    <source>
        <dbReference type="Proteomes" id="UP001596101"/>
    </source>
</evidence>
<evidence type="ECO:0000259" key="6">
    <source>
        <dbReference type="PROSITE" id="PS52015"/>
    </source>
</evidence>
<feature type="transmembrane region" description="Helical" evidence="5">
    <location>
        <begin position="104"/>
        <end position="127"/>
    </location>
</feature>
<dbReference type="PANTHER" id="PTHR34978">
    <property type="entry name" value="POSSIBLE SENSOR-TRANSDUCER PROTEIN BLAR"/>
    <property type="match status" value="1"/>
</dbReference>
<organism evidence="7 8">
    <name type="scientific">Massilia suwonensis</name>
    <dbReference type="NCBI Taxonomy" id="648895"/>
    <lineage>
        <taxon>Bacteria</taxon>
        <taxon>Pseudomonadati</taxon>
        <taxon>Pseudomonadota</taxon>
        <taxon>Betaproteobacteria</taxon>
        <taxon>Burkholderiales</taxon>
        <taxon>Oxalobacteraceae</taxon>
        <taxon>Telluria group</taxon>
        <taxon>Massilia</taxon>
    </lineage>
</organism>
<dbReference type="Gene3D" id="3.30.2010.10">
    <property type="entry name" value="Metalloproteases ('zincins'), catalytic domain"/>
    <property type="match status" value="1"/>
</dbReference>
<name>A0ABW0MM17_9BURK</name>
<dbReference type="InterPro" id="IPR052173">
    <property type="entry name" value="Beta-lactam_resp_regulator"/>
</dbReference>
<evidence type="ECO:0000256" key="3">
    <source>
        <dbReference type="ARBA" id="ARBA00022989"/>
    </source>
</evidence>
<dbReference type="InterPro" id="IPR037682">
    <property type="entry name" value="TonB_C"/>
</dbReference>
<proteinExistence type="predicted"/>
<feature type="transmembrane region" description="Helical" evidence="5">
    <location>
        <begin position="42"/>
        <end position="60"/>
    </location>
</feature>
<dbReference type="Gene3D" id="3.30.1150.10">
    <property type="match status" value="1"/>
</dbReference>
<gene>
    <name evidence="7" type="ORF">ACFPQ5_12120</name>
</gene>
<dbReference type="RefSeq" id="WP_379755547.1">
    <property type="nucleotide sequence ID" value="NZ_JBHSMR010000013.1"/>
</dbReference>
<dbReference type="InterPro" id="IPR006260">
    <property type="entry name" value="TonB/TolA_C"/>
</dbReference>
<comment type="subcellular location">
    <subcellularLocation>
        <location evidence="1">Membrane</location>
        <topology evidence="1">Single-pass membrane protein</topology>
    </subcellularLocation>
</comment>
<feature type="transmembrane region" description="Helical" evidence="5">
    <location>
        <begin position="18"/>
        <end position="35"/>
    </location>
</feature>
<evidence type="ECO:0000256" key="5">
    <source>
        <dbReference type="SAM" id="Phobius"/>
    </source>
</evidence>
<keyword evidence="2 5" id="KW-0812">Transmembrane</keyword>
<protein>
    <submittedName>
        <fullName evidence="7">M56 family metallopeptidase</fullName>
    </submittedName>
</protein>
<sequence>MTGAELIGHVGATLLDSVWQAALVGLEASVALIGLRRARPETRYLTLCLALLLCLLWPMAELIARLHGGASGASGTPVLAQVLAGGDGLAGGGWRGFLQAHLTWLVAGWAACAGALGLRLALGLVWVRRAAQGRRTDPHWNARLAGMAAGFGITRAVRLRVVDSLASPVTAGWWRPVVLVPASLLTGMPPQLLEALLAHELAHVRRCDYLVNLAQRVIETILFYHPVVWWLSHRIRVEREQIADDIAARQLGEPRRLALALSELERLQFATHDLAQAANGGDLMSRIKRLLRPETQATSWKAALPVLAMAAACIAGCAQTATRGAAPRQEALSTKPIAQFASCAKPEYTPEALAKRAEGTVTLRFLVDTDGSVADALVLKSSGDRSLDEAARVAIAKCRFTPGTAGGQPVRAWVPVQYVWSLG</sequence>
<dbReference type="SUPFAM" id="SSF74653">
    <property type="entry name" value="TolA/TonB C-terminal domain"/>
    <property type="match status" value="1"/>
</dbReference>